<dbReference type="InterPro" id="IPR053295">
    <property type="entry name" value="Innate_immunity_reg"/>
</dbReference>
<evidence type="ECO:0000256" key="1">
    <source>
        <dbReference type="PROSITE-ProRule" id="PRU00076"/>
    </source>
</evidence>
<dbReference type="SMART" id="SM00181">
    <property type="entry name" value="EGF"/>
    <property type="match status" value="3"/>
</dbReference>
<name>A0A2A6CV68_PRIPA</name>
<dbReference type="PANTHER" id="PTHR47324:SF4">
    <property type="entry name" value="EGF-LIKE DOMAIN-CONTAINING PROTEIN"/>
    <property type="match status" value="1"/>
</dbReference>
<accession>A0A8R1Z520</accession>
<feature type="disulfide bond" evidence="1">
    <location>
        <begin position="81"/>
        <end position="90"/>
    </location>
</feature>
<evidence type="ECO:0000313" key="4">
    <source>
        <dbReference type="EnsemblMetazoa" id="PPA42947.1"/>
    </source>
</evidence>
<organism evidence="4 5">
    <name type="scientific">Pristionchus pacificus</name>
    <name type="common">Parasitic nematode worm</name>
    <dbReference type="NCBI Taxonomy" id="54126"/>
    <lineage>
        <taxon>Eukaryota</taxon>
        <taxon>Metazoa</taxon>
        <taxon>Ecdysozoa</taxon>
        <taxon>Nematoda</taxon>
        <taxon>Chromadorea</taxon>
        <taxon>Rhabditida</taxon>
        <taxon>Rhabditina</taxon>
        <taxon>Diplogasteromorpha</taxon>
        <taxon>Diplogasteroidea</taxon>
        <taxon>Neodiplogasteridae</taxon>
        <taxon>Pristionchus</taxon>
    </lineage>
</organism>
<dbReference type="EnsemblMetazoa" id="PPA42947.1">
    <property type="protein sequence ID" value="PPA42947.1"/>
    <property type="gene ID" value="WBGene00281316"/>
</dbReference>
<dbReference type="PROSITE" id="PS01186">
    <property type="entry name" value="EGF_2"/>
    <property type="match status" value="1"/>
</dbReference>
<keyword evidence="5" id="KW-1185">Reference proteome</keyword>
<dbReference type="Gene3D" id="2.10.25.10">
    <property type="entry name" value="Laminin"/>
    <property type="match status" value="2"/>
</dbReference>
<reference evidence="4" key="2">
    <citation type="submission" date="2022-06" db="UniProtKB">
        <authorList>
            <consortium name="EnsemblMetazoa"/>
        </authorList>
    </citation>
    <scope>IDENTIFICATION</scope>
    <source>
        <strain evidence="4">PS312</strain>
    </source>
</reference>
<keyword evidence="1" id="KW-1015">Disulfide bond</keyword>
<feature type="signal peptide" evidence="3">
    <location>
        <begin position="1"/>
        <end position="18"/>
    </location>
</feature>
<dbReference type="InterPro" id="IPR000742">
    <property type="entry name" value="EGF"/>
</dbReference>
<dbReference type="OrthoDB" id="5812931at2759"/>
<dbReference type="Proteomes" id="UP000005239">
    <property type="component" value="Unassembled WGS sequence"/>
</dbReference>
<dbReference type="PANTHER" id="PTHR47324">
    <property type="entry name" value="PROTEIN IRG-7-RELATED"/>
    <property type="match status" value="1"/>
</dbReference>
<dbReference type="PROSITE" id="PS00022">
    <property type="entry name" value="EGF_1"/>
    <property type="match status" value="2"/>
</dbReference>
<feature type="compositionally biased region" description="Acidic residues" evidence="2">
    <location>
        <begin position="1892"/>
        <end position="1901"/>
    </location>
</feature>
<gene>
    <name evidence="4" type="primary">WBGene00281316</name>
</gene>
<sequence length="1901" mass="209132">MRLKQLLLLTLFCAAVRSNQYAKDYTCQHDGYSAPDGTCQCTDLYTDVGSKKQTCSQIQCVNSGVLSPYDRDVNQDQRCSCPPGFLGLHCEPVKCVEGDLQSFEVADHSRDVSIIITYNQQFQEQFKSKDKGPPIEKTICDAVYNQPGVTITSRVHFYVMENEIITDSYDDCEPDFEFAVKSCHDGNNGIVYDCKGELTTLYVMKAINQMDEDSRLIIIGNLGIDDFNNTEGIEAIRKQAISMRIQIHSLVISPREPQPNTVYFSGGLQTLRELSESTLGFFINPFDGSGGQKLGADGITQILNKMTDVFFNYVVVDRVLTTTDSCKATTDFTSFRNLEDKETTFWLTVISGGAQYTSYTAQWIGGIGDAPAQSVSAGFFNAYTLTVPARTVVSFKPYVTMGSQKKCVPSTILILFKSGHQARLAITNSDDFDATSPYAISGDTNTLVGHFLEHYHENNLMKLNLEFSSSGTPFTLNLDPVPTQRQCQYNARFGQVSCNDGDDTFVRVRDNTDGAAITVQNLYCTAKEEASRSFASTLLRLDDEGDEPADSTCKPAPITVKKTGRSLIVSAHATNAIYQLFNGNRNSAIRYLNDLDDYGIYDQYIINIYNAAQTTAAKVSSKYEDFKDNMMTQWHTYKMKDTTTPAPPLIVLLLGCEKDDFSDPTAIRTWQTLASKTGGFAVHFPQASDLNNFLGSYVGWVNGQAAGALDNMADAENGFIMHPVNSTTFKVKKGGNYTIFVNAVPIVSEITLSNGLTLTDPETFGNSIAKFDYTPDEDDTLIVTATPSPYYFYFASIRAIDLNEEYATIGFAKTNKEFCLEKEYPDFNPSEAQYPITTTSAEYSVEMSLFDNTATSFRNGVASGSNGNFELDYNWKCSDNNNIYYVSADVTTSDGSFSRVFTSICVGVSDGSAVCINGEHAPNDNTVCICSHDYTGDNCDIPVCQNGGSVTASLECDCVQDYSGFFCEHYDACVAEKDFVPDFKSIASTIIFVVEQSEGVTEKLQSLDPETFVDARAAQYIVVQYGTTDEYKVLLSTTDKAAIFPALNATQKIELPTDVKPEEFYDPTFALAASLDAQVTGSAQVFWFAETDRADYFADFLFDQISHQRVSISALFTRSVIETPIHPVQVAGGSVFYFPTDDASNSYQDFFTNYVVPIVQFQSSFELRPNLLASTTECNAAVTVNIDQSAAQLFVAANGENTTIEISSDATTYTPHDIPGGKVFTFNKKSKSKIFYDGAGAVTVTIKEQDATKMNCSTTVTAFSQNQVGYGFIENESDSKAMIATGFGEHLLVTYWTSESVEDTPTPTAVVTPISLEEGFGNGTEIYATVRNGCSFSLSIPVDCSEGVNAVGVTVSNYIIPNSGGNAYKVDKYFSVLCPAGECVHGNTTVDGCVCEAFWGGTYCTENTCKHGEIVGDDCMCYNGYKDGDGENFCDVKIDPNDRPGIAYLFIQDVCGSDADLKLQTQSILANFMDLLTAANYKFYLGTNNPDQAEVQIIKDSSDLRAKMAANDDGTGKCSASLGVTLDSLYLNLRQPSLSSSFMSIAAAADPSIGKARVAHVTTVGIDSEIGDNWDDLYSEYTVYMEIVGFTDKNAMFTDPDSFKIFTPAVFTETYDPEVALLDLVNTFPTDKKPVIPPTDSLQRCIQNLQADFAFHTDISSAQKVIQNVVKYFDIPAVKNIDLDDDTCEFNKDQLANKTQFYGVIYANSSGIGVPTFCMSNMNSYPSTVATTDYKQAPQVMLQSVIDSFTKWYNTPTKMMCHCFDYENLETTKIIMWTPLSKTSLDTVPPSFAGFDVVGFKHIVMPFGFGYDDSPLWRGLVPDRAMWTRDASLSDYDVDDIIQDIWTITCKMAGHIQDDQTAEPFNPYTTKKPRVQGDDTKNNIDGVTDDPSAADDDSLPR</sequence>
<feature type="disulfide bond" evidence="1">
    <location>
        <begin position="958"/>
        <end position="967"/>
    </location>
</feature>
<proteinExistence type="predicted"/>
<reference evidence="5" key="1">
    <citation type="journal article" date="2008" name="Nat. Genet.">
        <title>The Pristionchus pacificus genome provides a unique perspective on nematode lifestyle and parasitism.</title>
        <authorList>
            <person name="Dieterich C."/>
            <person name="Clifton S.W."/>
            <person name="Schuster L.N."/>
            <person name="Chinwalla A."/>
            <person name="Delehaunty K."/>
            <person name="Dinkelacker I."/>
            <person name="Fulton L."/>
            <person name="Fulton R."/>
            <person name="Godfrey J."/>
            <person name="Minx P."/>
            <person name="Mitreva M."/>
            <person name="Roeseler W."/>
            <person name="Tian H."/>
            <person name="Witte H."/>
            <person name="Yang S.P."/>
            <person name="Wilson R.K."/>
            <person name="Sommer R.J."/>
        </authorList>
    </citation>
    <scope>NUCLEOTIDE SEQUENCE [LARGE SCALE GENOMIC DNA]</scope>
    <source>
        <strain evidence="5">PS312</strain>
    </source>
</reference>
<comment type="caution">
    <text evidence="1">Lacks conserved residue(s) required for the propagation of feature annotation.</text>
</comment>
<evidence type="ECO:0000256" key="2">
    <source>
        <dbReference type="SAM" id="MobiDB-lite"/>
    </source>
</evidence>
<protein>
    <submittedName>
        <fullName evidence="4">Uncharacterized protein</fullName>
    </submittedName>
</protein>
<dbReference type="PROSITE" id="PS50026">
    <property type="entry name" value="EGF_3"/>
    <property type="match status" value="2"/>
</dbReference>
<feature type="chain" id="PRO_5043433593" evidence="3">
    <location>
        <begin position="19"/>
        <end position="1901"/>
    </location>
</feature>
<evidence type="ECO:0000256" key="3">
    <source>
        <dbReference type="SAM" id="SignalP"/>
    </source>
</evidence>
<keyword evidence="3" id="KW-0732">Signal</keyword>
<evidence type="ECO:0000313" key="5">
    <source>
        <dbReference type="Proteomes" id="UP000005239"/>
    </source>
</evidence>
<accession>A0A2A6CV68</accession>
<keyword evidence="1" id="KW-0245">EGF-like domain</keyword>
<feature type="region of interest" description="Disordered" evidence="2">
    <location>
        <begin position="1861"/>
        <end position="1901"/>
    </location>
</feature>